<feature type="domain" description="Dilute" evidence="2">
    <location>
        <begin position="369"/>
        <end position="552"/>
    </location>
</feature>
<dbReference type="PANTHER" id="PTHR16027">
    <property type="entry name" value="DILUTE DOMAIN-CONTAINING PROTEIN YPR089W"/>
    <property type="match status" value="1"/>
</dbReference>
<dbReference type="AlphaFoldDB" id="A0A8J6AWH9"/>
<dbReference type="PROSITE" id="PS51126">
    <property type="entry name" value="DILUTE"/>
    <property type="match status" value="1"/>
</dbReference>
<gene>
    <name evidence="3" type="ORF">J8273_2272</name>
</gene>
<dbReference type="GO" id="GO:0051020">
    <property type="term" value="F:GTPase binding"/>
    <property type="evidence" value="ECO:0007669"/>
    <property type="project" value="TreeGrafter"/>
</dbReference>
<name>A0A8J6AWH9_9EUKA</name>
<dbReference type="InterPro" id="IPR002710">
    <property type="entry name" value="Dilute_dom"/>
</dbReference>
<evidence type="ECO:0000313" key="3">
    <source>
        <dbReference type="EMBL" id="KAG9395923.1"/>
    </source>
</evidence>
<dbReference type="Proteomes" id="UP000717585">
    <property type="component" value="Unassembled WGS sequence"/>
</dbReference>
<accession>A0A8J6AWH9</accession>
<feature type="region of interest" description="Disordered" evidence="1">
    <location>
        <begin position="139"/>
        <end position="206"/>
    </location>
</feature>
<keyword evidence="4" id="KW-1185">Reference proteome</keyword>
<evidence type="ECO:0000313" key="4">
    <source>
        <dbReference type="Proteomes" id="UP000717585"/>
    </source>
</evidence>
<dbReference type="EMBL" id="JAHDYR010000007">
    <property type="protein sequence ID" value="KAG9395923.1"/>
    <property type="molecule type" value="Genomic_DNA"/>
</dbReference>
<dbReference type="InterPro" id="IPR052072">
    <property type="entry name" value="Vascular_dev_regulator"/>
</dbReference>
<protein>
    <submittedName>
        <fullName evidence="3">DIL domain</fullName>
    </submittedName>
</protein>
<sequence>MYNKARVRWTRGSHRGSTRLVDLFGGYVEVSEAIGFTMTILYAQAPKRGFVKKALGIVVCDGSDAEIGHIRLDIASIYSKMRKLRLTQLDRKYEMATAAGNATLELAFTITDLDHAVPLSIAPSALGSVCVLSSYAGSDAGAEPGSASFDSGETKTARDRADSGGLPPRYGRELPPLPSDQRRNTHRSKLSSGVVGNQKEPTDPEIVGKSVDSAMKTLETLTIPASPKFGLPDMEAITPEELDCDGGIELRNETINDLKRQLAEKVASQRVQLFDRLIMLADPTYTPKGTPVLALAVHACMKQWDGYRADPGKLASALELLSSRLWAARSSMPTVLHVASAVVFLHSLRQRGPSVLSCTRPAPDDSVESRLGALVHEAVWFAHCNIAHDFKGVVPALLDFALTEPPLVKSGLQRLMDQIGADCDKFHLPKELRAVLFRQFFRHIASLLFNQIIDPASGLCTVSTGLRMQSLIGDLQPSLGDAAGEVEPLKQLADVLLMNKRKLLDPAVRERVCPALNLLQIDQVVSSFRPDSMGPEPVDPRLKNEVNLLVARHFVELERLDVELDTMDLPSFEIECDFDTEDSISKDLVPGEIASCALFDFLFV</sequence>
<proteinExistence type="predicted"/>
<reference evidence="3" key="1">
    <citation type="submission" date="2021-05" db="EMBL/GenBank/DDBJ databases">
        <title>A free-living protist that lacks canonical eukaryotic 1 DNA replication and segregation systems.</title>
        <authorList>
            <person name="Salas-Leiva D.E."/>
            <person name="Tromer E.C."/>
            <person name="Curtis B.A."/>
            <person name="Jerlstrom-Hultqvist J."/>
            <person name="Kolisko M."/>
            <person name="Yi Z."/>
            <person name="Salas-Leiva J.S."/>
            <person name="Gallot-Lavallee L."/>
            <person name="Kops G.J.P.L."/>
            <person name="Archibald J.M."/>
            <person name="Simpson A.G.B."/>
            <person name="Roger A.J."/>
        </authorList>
    </citation>
    <scope>NUCLEOTIDE SEQUENCE</scope>
    <source>
        <strain evidence="3">BICM</strain>
    </source>
</reference>
<dbReference type="Pfam" id="PF01843">
    <property type="entry name" value="DIL"/>
    <property type="match status" value="1"/>
</dbReference>
<feature type="compositionally biased region" description="Basic and acidic residues" evidence="1">
    <location>
        <begin position="152"/>
        <end position="162"/>
    </location>
</feature>
<dbReference type="OrthoDB" id="20172at2759"/>
<evidence type="ECO:0000256" key="1">
    <source>
        <dbReference type="SAM" id="MobiDB-lite"/>
    </source>
</evidence>
<organism evidence="3 4">
    <name type="scientific">Carpediemonas membranifera</name>
    <dbReference type="NCBI Taxonomy" id="201153"/>
    <lineage>
        <taxon>Eukaryota</taxon>
        <taxon>Metamonada</taxon>
        <taxon>Carpediemonas-like organisms</taxon>
        <taxon>Carpediemonas</taxon>
    </lineage>
</organism>
<evidence type="ECO:0000259" key="2">
    <source>
        <dbReference type="PROSITE" id="PS51126"/>
    </source>
</evidence>
<dbReference type="PANTHER" id="PTHR16027:SF6">
    <property type="entry name" value="DILUTE DOMAIN-CONTAINING PROTEIN"/>
    <property type="match status" value="1"/>
</dbReference>
<dbReference type="SMART" id="SM01132">
    <property type="entry name" value="DIL"/>
    <property type="match status" value="1"/>
</dbReference>
<comment type="caution">
    <text evidence="3">The sequence shown here is derived from an EMBL/GenBank/DDBJ whole genome shotgun (WGS) entry which is preliminary data.</text>
</comment>